<proteinExistence type="predicted"/>
<sequence length="85" mass="10094">MRCYGYLLTKRRRPAPGPRLRNIVIRCTHPVTLSLSKRSRPSARQRRRFDRLSVTQRHEMIRRGIRLQAGNQAETKRKLSRGTIR</sequence>
<organism evidence="1 2">
    <name type="scientific">Vulcanimicrobium alpinum</name>
    <dbReference type="NCBI Taxonomy" id="3016050"/>
    <lineage>
        <taxon>Bacteria</taxon>
        <taxon>Bacillati</taxon>
        <taxon>Vulcanimicrobiota</taxon>
        <taxon>Vulcanimicrobiia</taxon>
        <taxon>Vulcanimicrobiales</taxon>
        <taxon>Vulcanimicrobiaceae</taxon>
        <taxon>Vulcanimicrobium</taxon>
    </lineage>
</organism>
<dbReference type="AlphaFoldDB" id="A0AAN1XWR6"/>
<dbReference type="KEGG" id="vab:WPS_20910"/>
<evidence type="ECO:0000313" key="1">
    <source>
        <dbReference type="EMBL" id="BDE06815.1"/>
    </source>
</evidence>
<dbReference type="Proteomes" id="UP001317532">
    <property type="component" value="Chromosome"/>
</dbReference>
<protein>
    <submittedName>
        <fullName evidence="1">Uncharacterized protein</fullName>
    </submittedName>
</protein>
<gene>
    <name evidence="1" type="ORF">WPS_20910</name>
</gene>
<name>A0AAN1XWR6_UNVUL</name>
<dbReference type="EMBL" id="AP025523">
    <property type="protein sequence ID" value="BDE06815.1"/>
    <property type="molecule type" value="Genomic_DNA"/>
</dbReference>
<evidence type="ECO:0000313" key="2">
    <source>
        <dbReference type="Proteomes" id="UP001317532"/>
    </source>
</evidence>
<accession>A0AAN1XWR6</accession>
<reference evidence="1 2" key="1">
    <citation type="journal article" date="2022" name="ISME Commun">
        <title>Vulcanimicrobium alpinus gen. nov. sp. nov., the first cultivated representative of the candidate phylum 'Eremiobacterota', is a metabolically versatile aerobic anoxygenic phototroph.</title>
        <authorList>
            <person name="Yabe S."/>
            <person name="Muto K."/>
            <person name="Abe K."/>
            <person name="Yokota A."/>
            <person name="Staudigel H."/>
            <person name="Tebo B.M."/>
        </authorList>
    </citation>
    <scope>NUCLEOTIDE SEQUENCE [LARGE SCALE GENOMIC DNA]</scope>
    <source>
        <strain evidence="1 2">WC8-2</strain>
    </source>
</reference>
<keyword evidence="2" id="KW-1185">Reference proteome</keyword>